<dbReference type="EMBL" id="CP003017">
    <property type="protein sequence ID" value="AEN91503.1"/>
    <property type="molecule type" value="Genomic_DNA"/>
</dbReference>
<evidence type="ECO:0000313" key="2">
    <source>
        <dbReference type="EMBL" id="AEN91503.1"/>
    </source>
</evidence>
<gene>
    <name evidence="2" type="primary">yhfN</name>
    <name evidence="2" type="ORF">BMWSH_4625</name>
</gene>
<dbReference type="Proteomes" id="UP000001283">
    <property type="component" value="Chromosome"/>
</dbReference>
<reference evidence="2 3" key="1">
    <citation type="journal article" date="2011" name="J. Bacteriol.">
        <title>Complete genome sequence of the industrial strain Bacillus megaterium WSH-002.</title>
        <authorList>
            <person name="Liu L."/>
            <person name="Li Y."/>
            <person name="Zhang J."/>
            <person name="Zou W."/>
            <person name="Zhou Z."/>
            <person name="Liu J."/>
            <person name="Li X."/>
            <person name="Wang L."/>
            <person name="Chen J."/>
        </authorList>
    </citation>
    <scope>NUCLEOTIDE SEQUENCE [LARGE SCALE GENOMIC DNA]</scope>
    <source>
        <strain evidence="2 3">WSH-002</strain>
    </source>
</reference>
<feature type="transmembrane region" description="Helical" evidence="1">
    <location>
        <begin position="6"/>
        <end position="26"/>
    </location>
</feature>
<organism evidence="2 3">
    <name type="scientific">Priestia megaterium (strain WSH-002)</name>
    <name type="common">Bacillus megaterium</name>
    <dbReference type="NCBI Taxonomy" id="1006007"/>
    <lineage>
        <taxon>Bacteria</taxon>
        <taxon>Bacillati</taxon>
        <taxon>Bacillota</taxon>
        <taxon>Bacilli</taxon>
        <taxon>Bacillales</taxon>
        <taxon>Bacillaceae</taxon>
        <taxon>Priestia</taxon>
    </lineage>
</organism>
<evidence type="ECO:0000256" key="1">
    <source>
        <dbReference type="SAM" id="Phobius"/>
    </source>
</evidence>
<sequence length="73" mass="8433">MKKIVWWSIGVFLVYGACIWVYLFYISDTSIPQSLKGTSVDPATFMNARELMLTEKYSKIRDALFLSEFHMSG</sequence>
<dbReference type="KEGG" id="bmh:BMWSH_4625"/>
<keyword evidence="1" id="KW-0472">Membrane</keyword>
<name>A0A8D4BRF0_PRIMW</name>
<proteinExistence type="predicted"/>
<protein>
    <submittedName>
        <fullName evidence="2">Metallopeptidase YhfN</fullName>
    </submittedName>
</protein>
<dbReference type="AlphaFoldDB" id="A0A8D4BRF0"/>
<evidence type="ECO:0000313" key="3">
    <source>
        <dbReference type="Proteomes" id="UP000001283"/>
    </source>
</evidence>
<keyword evidence="1" id="KW-1133">Transmembrane helix</keyword>
<keyword evidence="1" id="KW-0812">Transmembrane</keyword>
<accession>A0A8D4BRF0</accession>